<gene>
    <name evidence="3" type="primary">acoC</name>
    <name evidence="3" type="ORF">LuPra_01751</name>
</gene>
<dbReference type="EC" id="2.3.1.12" evidence="3"/>
<reference evidence="3 4" key="1">
    <citation type="journal article" date="2016" name="Genome Announc.">
        <title>First Complete Genome Sequence of a Subdivision 6 Acidobacterium Strain.</title>
        <authorList>
            <person name="Huang S."/>
            <person name="Vieira S."/>
            <person name="Bunk B."/>
            <person name="Riedel T."/>
            <person name="Sproer C."/>
            <person name="Overmann J."/>
        </authorList>
    </citation>
    <scope>NUCLEOTIDE SEQUENCE [LARGE SCALE GENOMIC DNA]</scope>
    <source>
        <strain evidence="4">DSM 100886 HEG_-6_39</strain>
    </source>
</reference>
<feature type="domain" description="AB hydrolase-1" evidence="2">
    <location>
        <begin position="44"/>
        <end position="267"/>
    </location>
</feature>
<keyword evidence="3" id="KW-0808">Transferase</keyword>
<reference evidence="4" key="2">
    <citation type="submission" date="2016-04" db="EMBL/GenBank/DDBJ databases">
        <title>First Complete Genome Sequence of a Subdivision 6 Acidobacterium.</title>
        <authorList>
            <person name="Huang S."/>
            <person name="Vieira S."/>
            <person name="Bunk B."/>
            <person name="Riedel T."/>
            <person name="Sproeer C."/>
            <person name="Overmann J."/>
        </authorList>
    </citation>
    <scope>NUCLEOTIDE SEQUENCE [LARGE SCALE GENOMIC DNA]</scope>
    <source>
        <strain evidence="4">DSM 100886 HEG_-6_39</strain>
    </source>
</reference>
<protein>
    <submittedName>
        <fullName evidence="3">Dihydrolipoyllysine-residue acetyltransferase component of acetoin cleaving system</fullName>
        <ecNumber evidence="3">2.3.1.12</ecNumber>
    </submittedName>
</protein>
<dbReference type="GO" id="GO:0004742">
    <property type="term" value="F:dihydrolipoyllysine-residue acetyltransferase activity"/>
    <property type="evidence" value="ECO:0007669"/>
    <property type="project" value="UniProtKB-EC"/>
</dbReference>
<dbReference type="PANTHER" id="PTHR43798">
    <property type="entry name" value="MONOACYLGLYCEROL LIPASE"/>
    <property type="match status" value="1"/>
</dbReference>
<keyword evidence="3" id="KW-0012">Acyltransferase</keyword>
<keyword evidence="4" id="KW-1185">Reference proteome</keyword>
<dbReference type="PATRIC" id="fig|1813736.3.peg.1838"/>
<dbReference type="AlphaFoldDB" id="A0A143PJX0"/>
<sequence precursor="true">MRCVAKWALALTGVLMPTLLSAQDSFFDSNGVRVRYVEQGSGDPVVLVHGFSSNVETGWINTGVFSNLAKDYRVVALDLRGRGKSDKPTDAKAYGAEVARDVVRLLDHLKIERAHMVGYSMGANIVAKLLTTDPDRFITATLGGSAGRRNWTAEDDRAAEAEALEFEKGLPFRSAILRTWPTDQPKPSEDTIQRLSEDRIKRGNDPAAFAADVRGRHAVAVTDAELAAIRVPTLAIVGSADTFLASVNAFKEVVPSVKVVVISGAAHGGASGAAGRPEFVEAIREFIAQNQHKPER</sequence>
<dbReference type="EMBL" id="CP015136">
    <property type="protein sequence ID" value="AMY08550.1"/>
    <property type="molecule type" value="Genomic_DNA"/>
</dbReference>
<dbReference type="InterPro" id="IPR000073">
    <property type="entry name" value="AB_hydrolase_1"/>
</dbReference>
<keyword evidence="1" id="KW-0732">Signal</keyword>
<dbReference type="InterPro" id="IPR029058">
    <property type="entry name" value="AB_hydrolase_fold"/>
</dbReference>
<evidence type="ECO:0000313" key="4">
    <source>
        <dbReference type="Proteomes" id="UP000076079"/>
    </source>
</evidence>
<dbReference type="STRING" id="1855912.LuPra_01751"/>
<accession>A0A143PJX0</accession>
<feature type="signal peptide" evidence="1">
    <location>
        <begin position="1"/>
        <end position="22"/>
    </location>
</feature>
<proteinExistence type="predicted"/>
<evidence type="ECO:0000313" key="3">
    <source>
        <dbReference type="EMBL" id="AMY08550.1"/>
    </source>
</evidence>
<dbReference type="KEGG" id="abac:LuPra_01751"/>
<dbReference type="Proteomes" id="UP000076079">
    <property type="component" value="Chromosome"/>
</dbReference>
<dbReference type="PRINTS" id="PR00111">
    <property type="entry name" value="ABHYDROLASE"/>
</dbReference>
<evidence type="ECO:0000259" key="2">
    <source>
        <dbReference type="Pfam" id="PF00561"/>
    </source>
</evidence>
<name>A0A143PJX0_LUTPR</name>
<dbReference type="SUPFAM" id="SSF53474">
    <property type="entry name" value="alpha/beta-Hydrolases"/>
    <property type="match status" value="1"/>
</dbReference>
<organism evidence="3 4">
    <name type="scientific">Luteitalea pratensis</name>
    <dbReference type="NCBI Taxonomy" id="1855912"/>
    <lineage>
        <taxon>Bacteria</taxon>
        <taxon>Pseudomonadati</taxon>
        <taxon>Acidobacteriota</taxon>
        <taxon>Vicinamibacteria</taxon>
        <taxon>Vicinamibacterales</taxon>
        <taxon>Vicinamibacteraceae</taxon>
        <taxon>Luteitalea</taxon>
    </lineage>
</organism>
<dbReference type="InterPro" id="IPR050266">
    <property type="entry name" value="AB_hydrolase_sf"/>
</dbReference>
<dbReference type="Pfam" id="PF00561">
    <property type="entry name" value="Abhydrolase_1"/>
    <property type="match status" value="1"/>
</dbReference>
<dbReference type="Gene3D" id="3.40.50.1820">
    <property type="entry name" value="alpha/beta hydrolase"/>
    <property type="match status" value="1"/>
</dbReference>
<feature type="chain" id="PRO_5007511487" evidence="1">
    <location>
        <begin position="23"/>
        <end position="296"/>
    </location>
</feature>
<evidence type="ECO:0000256" key="1">
    <source>
        <dbReference type="SAM" id="SignalP"/>
    </source>
</evidence>